<sequence length="91" mass="9631">MLVTTTTTTTTCMAIGASQAAVYGAVAVVILIVLLIAKELLNSYEYKSAEHGNIMEPHPKAKALAANINAAIYPLLFTFALIVLAQIIVVL</sequence>
<evidence type="ECO:0000313" key="3">
    <source>
        <dbReference type="Proteomes" id="UP000614580"/>
    </source>
</evidence>
<name>A0A812A2N1_9EURY</name>
<evidence type="ECO:0000256" key="1">
    <source>
        <dbReference type="SAM" id="Phobius"/>
    </source>
</evidence>
<keyword evidence="1" id="KW-0812">Transmembrane</keyword>
<keyword evidence="1" id="KW-1133">Transmembrane helix</keyword>
<accession>A0A812A2N1</accession>
<dbReference type="EMBL" id="CAJHZY010000020">
    <property type="protein sequence ID" value="CAD7766863.1"/>
    <property type="molecule type" value="Genomic_DNA"/>
</dbReference>
<gene>
    <name evidence="2" type="ORF">DNFNHJIP_00264</name>
</gene>
<keyword evidence="1" id="KW-0472">Membrane</keyword>
<organism evidence="2 3">
    <name type="scientific">Candidatus Argoarchaeum ethanivorans</name>
    <dbReference type="NCBI Taxonomy" id="2608793"/>
    <lineage>
        <taxon>Archaea</taxon>
        <taxon>Methanobacteriati</taxon>
        <taxon>Methanobacteriota</taxon>
        <taxon>Stenosarchaea group</taxon>
        <taxon>Methanomicrobia</taxon>
        <taxon>Methanosarcinales</taxon>
        <taxon>Methanosarcinales incertae sedis</taxon>
        <taxon>GOM Arc I cluster</taxon>
        <taxon>Candidatus Argoarchaeum</taxon>
    </lineage>
</organism>
<dbReference type="Proteomes" id="UP000614580">
    <property type="component" value="Unassembled WGS sequence"/>
</dbReference>
<reference evidence="2" key="1">
    <citation type="submission" date="2020-12" db="EMBL/GenBank/DDBJ databases">
        <authorList>
            <person name="Hahn C.J."/>
            <person name="Laso-Perez R."/>
            <person name="Vulcano F."/>
            <person name="Vaziourakis K.-M."/>
            <person name="Stokke R."/>
            <person name="Steen I.H."/>
            <person name="Teske A."/>
            <person name="Boetius A."/>
            <person name="Liebeke M."/>
            <person name="Amann R."/>
            <person name="Knittel K."/>
        </authorList>
    </citation>
    <scope>NUCLEOTIDE SEQUENCE</scope>
    <source>
        <strain evidence="2">Gfbio:c6db26ca-90af-429b-aeed-0e3e8aed0b5e:GoM-Arc1_AMV-AAA_792_C10</strain>
    </source>
</reference>
<protein>
    <submittedName>
        <fullName evidence="2">Uncharacterized protein</fullName>
    </submittedName>
</protein>
<comment type="caution">
    <text evidence="2">The sequence shown here is derived from an EMBL/GenBank/DDBJ whole genome shotgun (WGS) entry which is preliminary data.</text>
</comment>
<proteinExistence type="predicted"/>
<feature type="transmembrane region" description="Helical" evidence="1">
    <location>
        <begin position="70"/>
        <end position="89"/>
    </location>
</feature>
<dbReference type="AlphaFoldDB" id="A0A812A2N1"/>
<evidence type="ECO:0000313" key="2">
    <source>
        <dbReference type="EMBL" id="CAD7766863.1"/>
    </source>
</evidence>
<feature type="transmembrane region" description="Helical" evidence="1">
    <location>
        <begin position="20"/>
        <end position="37"/>
    </location>
</feature>